<feature type="domain" description="PRC-barrel" evidence="2">
    <location>
        <begin position="2"/>
        <end position="69"/>
    </location>
</feature>
<organism evidence="3 4">
    <name type="scientific">Deinococcus gobiensis (strain DSM 21396 / JCM 16679 / CGMCC 1.7299 / I-0)</name>
    <dbReference type="NCBI Taxonomy" id="745776"/>
    <lineage>
        <taxon>Bacteria</taxon>
        <taxon>Thermotogati</taxon>
        <taxon>Deinococcota</taxon>
        <taxon>Deinococci</taxon>
        <taxon>Deinococcales</taxon>
        <taxon>Deinococcaceae</taxon>
        <taxon>Deinococcus</taxon>
    </lineage>
</organism>
<dbReference type="eggNOG" id="COG3881">
    <property type="taxonomic scope" value="Bacteria"/>
</dbReference>
<dbReference type="SUPFAM" id="SSF50346">
    <property type="entry name" value="PRC-barrel domain"/>
    <property type="match status" value="2"/>
</dbReference>
<dbReference type="InterPro" id="IPR027275">
    <property type="entry name" value="PRC-brl_dom"/>
</dbReference>
<dbReference type="KEGG" id="dgo:DGo_CA1810"/>
<keyword evidence="4" id="KW-1185">Reference proteome</keyword>
<accession>H8GWT1</accession>
<protein>
    <submittedName>
        <fullName evidence="3">PRC-barrel domain protein</fullName>
    </submittedName>
</protein>
<gene>
    <name evidence="3" type="ordered locus">DGo_CA1810</name>
</gene>
<feature type="region of interest" description="Disordered" evidence="1">
    <location>
        <begin position="607"/>
        <end position="635"/>
    </location>
</feature>
<dbReference type="AlphaFoldDB" id="H8GWT1"/>
<dbReference type="HOGENOM" id="CLU_039814_0_0_0"/>
<name>H8GWT1_DEIGI</name>
<dbReference type="RefSeq" id="WP_014685220.1">
    <property type="nucleotide sequence ID" value="NC_017790.1"/>
</dbReference>
<dbReference type="PATRIC" id="fig|745776.4.peg.1859"/>
<reference evidence="3 4" key="1">
    <citation type="journal article" date="2012" name="PLoS ONE">
        <title>Genome sequence and transcriptome analysis of the radioresistant bacterium Deinococcus gobiensis: insights into the extreme environmental adaptations.</title>
        <authorList>
            <person name="Yuan M."/>
            <person name="Chen M."/>
            <person name="Zhang W."/>
            <person name="Lu W."/>
            <person name="Wang J."/>
            <person name="Yang M."/>
            <person name="Zhao P."/>
            <person name="Tang R."/>
            <person name="Li X."/>
            <person name="Hao Y."/>
            <person name="Zhou Z."/>
            <person name="Zhan Y."/>
            <person name="Yu H."/>
            <person name="Teng C."/>
            <person name="Yan Y."/>
            <person name="Ping S."/>
            <person name="Wang Y."/>
            <person name="Lin M."/>
        </authorList>
    </citation>
    <scope>NUCLEOTIDE SEQUENCE [LARGE SCALE GENOMIC DNA]</scope>
    <source>
        <strain evidence="3 4">I-0</strain>
    </source>
</reference>
<dbReference type="OrthoDB" id="53812at2"/>
<evidence type="ECO:0000259" key="2">
    <source>
        <dbReference type="Pfam" id="PF05239"/>
    </source>
</evidence>
<dbReference type="InterPro" id="IPR011033">
    <property type="entry name" value="PRC_barrel-like_sf"/>
</dbReference>
<feature type="domain" description="PRC-barrel" evidence="2">
    <location>
        <begin position="92"/>
        <end position="158"/>
    </location>
</feature>
<dbReference type="STRING" id="745776.DGo_CA1810"/>
<dbReference type="Pfam" id="PF05239">
    <property type="entry name" value="PRC"/>
    <property type="match status" value="2"/>
</dbReference>
<dbReference type="EMBL" id="CP002191">
    <property type="protein sequence ID" value="AFD25737.1"/>
    <property type="molecule type" value="Genomic_DNA"/>
</dbReference>
<dbReference type="Gene3D" id="2.30.30.240">
    <property type="entry name" value="PRC-barrel domain"/>
    <property type="match status" value="2"/>
</dbReference>
<dbReference type="Proteomes" id="UP000007575">
    <property type="component" value="Chromosome"/>
</dbReference>
<evidence type="ECO:0000313" key="3">
    <source>
        <dbReference type="EMBL" id="AFD25737.1"/>
    </source>
</evidence>
<proteinExistence type="predicted"/>
<evidence type="ECO:0000313" key="4">
    <source>
        <dbReference type="Proteomes" id="UP000007575"/>
    </source>
</evidence>
<sequence>MIKGKDILGRNIIAVSTGERIEKVHDVVFDPQGNQVLALLVDEGGWFSAAKAVPFERVRSIGEDAVMIGGPDDVTTTREDGRLKEALNSKVSLIGMTLLTSDGRNLGRIADVFFDEHTGRVEGYEATGGLFSDLSSGRTFVPAPEQVQIGHDAAIVPDSVASAMEESEPGGLRGALSSAGASISGAYQDVAENVKGSYEDLATATKERQKEYVVGKTAGGDLTLDDGVVLVQKGEVITAEQAELAEQAGKLTALTTAATGGVISDAYGQVRERAQSSYEDLATATKERQKEYAVGKTAGADLTLDDGTLLVGKGETITAAHAEQAEEAGKLGALATAATGGAISDAYGQARDRVQGSLNSGPQGVVGRTAAHNVMTDSGELIVAAGVTITPYHLERAEETGSVAALEAAAQTSPSAAVQTLAAPSEQPVVTHTEPTVEDTVGRRVRSDVRAAGGSIVAVQGQIVTPAVAERARQLNVEHALIAATLGTATPAASGSDTLADTRAALSSGVASVSEGATNLLGRARNWLSEQRENTEEALQKRDEEAKEHRVRDALGRPVNRVILAPDDSIILNVGEIVTNKAVQAARDGDVLDILLDSVSKESVSIDPLASRPHDTGTAALESQGDPVVDADRKL</sequence>
<evidence type="ECO:0000256" key="1">
    <source>
        <dbReference type="SAM" id="MobiDB-lite"/>
    </source>
</evidence>